<feature type="region of interest" description="Disordered" evidence="10">
    <location>
        <begin position="168"/>
        <end position="207"/>
    </location>
</feature>
<organism evidence="14 15">
    <name type="scientific">Paenibacillus durus</name>
    <name type="common">Paenibacillus azotofixans</name>
    <dbReference type="NCBI Taxonomy" id="44251"/>
    <lineage>
        <taxon>Bacteria</taxon>
        <taxon>Bacillati</taxon>
        <taxon>Bacillota</taxon>
        <taxon>Bacilli</taxon>
        <taxon>Bacillales</taxon>
        <taxon>Paenibacillaceae</taxon>
        <taxon>Paenibacillus</taxon>
    </lineage>
</organism>
<evidence type="ECO:0000256" key="4">
    <source>
        <dbReference type="ARBA" id="ARBA00016962"/>
    </source>
</evidence>
<keyword evidence="8 11" id="KW-0472">Membrane</keyword>
<keyword evidence="6 11" id="KW-0812">Transmembrane</keyword>
<feature type="domain" description="ABC3 transporter permease C-terminal" evidence="12">
    <location>
        <begin position="301"/>
        <end position="420"/>
    </location>
</feature>
<evidence type="ECO:0000313" key="15">
    <source>
        <dbReference type="Proteomes" id="UP000029409"/>
    </source>
</evidence>
<evidence type="ECO:0000313" key="14">
    <source>
        <dbReference type="EMBL" id="AIQ14723.1"/>
    </source>
</evidence>
<feature type="transmembrane region" description="Helical" evidence="11">
    <location>
        <begin position="341"/>
        <end position="372"/>
    </location>
</feature>
<gene>
    <name evidence="14" type="ORF">PDUR_24720</name>
</gene>
<evidence type="ECO:0000256" key="3">
    <source>
        <dbReference type="ARBA" id="ARBA00011131"/>
    </source>
</evidence>
<dbReference type="STRING" id="44251.PDUR_24720"/>
<feature type="transmembrane region" description="Helical" evidence="11">
    <location>
        <begin position="15"/>
        <end position="38"/>
    </location>
</feature>
<dbReference type="Pfam" id="PF12704">
    <property type="entry name" value="MacB_PCD"/>
    <property type="match status" value="1"/>
</dbReference>
<comment type="similarity">
    <text evidence="2">Belongs to the ABC-4 integral membrane protein family. HrtB subfamily.</text>
</comment>
<evidence type="ECO:0000256" key="5">
    <source>
        <dbReference type="ARBA" id="ARBA00022475"/>
    </source>
</evidence>
<accession>A0A089HWG2</accession>
<dbReference type="eggNOG" id="COG4591">
    <property type="taxonomic scope" value="Bacteria"/>
</dbReference>
<dbReference type="InterPro" id="IPR003838">
    <property type="entry name" value="ABC3_permease_C"/>
</dbReference>
<dbReference type="PANTHER" id="PTHR43738">
    <property type="entry name" value="ABC TRANSPORTER, MEMBRANE PROTEIN"/>
    <property type="match status" value="1"/>
</dbReference>
<proteinExistence type="inferred from homology"/>
<comment type="function">
    <text evidence="9">Part of the ABC transporter complex hrt involved in hemin import. Responsible for the translocation of the substrate across the membrane.</text>
</comment>
<keyword evidence="7 11" id="KW-1133">Transmembrane helix</keyword>
<evidence type="ECO:0000256" key="6">
    <source>
        <dbReference type="ARBA" id="ARBA00022692"/>
    </source>
</evidence>
<evidence type="ECO:0000256" key="9">
    <source>
        <dbReference type="ARBA" id="ARBA00024973"/>
    </source>
</evidence>
<name>A0A089HWG2_PAEDU</name>
<sequence>MNLFSLSLRNIRHRLFLSFLTVCAIGATVAFIVLFSLFRDSVEQGAEKGYGPFDLVIGAQGSETQLVLNTFYHIGAPTGNIPANVLEEARRDSGVDKAYAMTTGDNYNGFPVVGIDPEYFLTRYGDRNLKEGALYAKTGEAVVGSHVAETLGLHVGDTFTGAHGLVEEEEHHSGEEETENHAGEGQSEDHAGEGESEDHTGEAEEHSHEGFLYTVTGILPTLNTPDDRAVFTTVDYAWAVHELQGEEREITAVLVKPSTLLGAHNLKQTLDGNGGVQAAYTSKAVSDVVNAIDQGSRLVEILAGLCVLLAAITILLSLIAAAGERTKDAGLLRLLGKPKSYVWMTLISEGLILTLTGLAAGFLAGHLAALIFREVLFAKAGVRINPYLWNTDHGFIAAGTIALGLLASLIPAFRMYRLHPLALFKS</sequence>
<comment type="subcellular location">
    <subcellularLocation>
        <location evidence="1">Cell membrane</location>
        <topology evidence="1">Multi-pass membrane protein</topology>
    </subcellularLocation>
</comment>
<evidence type="ECO:0000259" key="12">
    <source>
        <dbReference type="Pfam" id="PF02687"/>
    </source>
</evidence>
<dbReference type="Proteomes" id="UP000029409">
    <property type="component" value="Chromosome"/>
</dbReference>
<keyword evidence="15" id="KW-1185">Reference proteome</keyword>
<evidence type="ECO:0000259" key="13">
    <source>
        <dbReference type="Pfam" id="PF12704"/>
    </source>
</evidence>
<dbReference type="EMBL" id="CP009288">
    <property type="protein sequence ID" value="AIQ14723.1"/>
    <property type="molecule type" value="Genomic_DNA"/>
</dbReference>
<keyword evidence="5" id="KW-1003">Cell membrane</keyword>
<dbReference type="PANTHER" id="PTHR43738:SF2">
    <property type="entry name" value="ABC TRANSPORTER PERMEASE"/>
    <property type="match status" value="1"/>
</dbReference>
<dbReference type="eggNOG" id="COG0577">
    <property type="taxonomic scope" value="Bacteria"/>
</dbReference>
<dbReference type="GO" id="GO:0005886">
    <property type="term" value="C:plasma membrane"/>
    <property type="evidence" value="ECO:0007669"/>
    <property type="project" value="UniProtKB-SubCell"/>
</dbReference>
<evidence type="ECO:0000256" key="2">
    <source>
        <dbReference type="ARBA" id="ARBA00008697"/>
    </source>
</evidence>
<dbReference type="Pfam" id="PF02687">
    <property type="entry name" value="FtsX"/>
    <property type="match status" value="1"/>
</dbReference>
<evidence type="ECO:0000256" key="10">
    <source>
        <dbReference type="SAM" id="MobiDB-lite"/>
    </source>
</evidence>
<protein>
    <recommendedName>
        <fullName evidence="4">Putative hemin transport system permease protein HrtB</fullName>
    </recommendedName>
</protein>
<dbReference type="InterPro" id="IPR051125">
    <property type="entry name" value="ABC-4/HrtB_transporter"/>
</dbReference>
<evidence type="ECO:0000256" key="8">
    <source>
        <dbReference type="ARBA" id="ARBA00023136"/>
    </source>
</evidence>
<feature type="domain" description="MacB-like periplasmic core" evidence="13">
    <location>
        <begin position="18"/>
        <end position="238"/>
    </location>
</feature>
<dbReference type="RefSeq" id="WP_042208434.1">
    <property type="nucleotide sequence ID" value="NZ_CP009288.1"/>
</dbReference>
<comment type="subunit">
    <text evidence="3">The complex is composed of two ATP-binding proteins (HrtA), two transmembrane proteins (HrtB) and a solute-binding protein.</text>
</comment>
<feature type="transmembrane region" description="Helical" evidence="11">
    <location>
        <begin position="395"/>
        <end position="416"/>
    </location>
</feature>
<reference evidence="14 15" key="1">
    <citation type="submission" date="2014-08" db="EMBL/GenBank/DDBJ databases">
        <title>Comparative genomics of the Paenibacillus odorifer group.</title>
        <authorList>
            <person name="den Bakker H.C."/>
            <person name="Tsai Y.-C."/>
            <person name="Martin N."/>
            <person name="Korlach J."/>
            <person name="Wiedmann M."/>
        </authorList>
    </citation>
    <scope>NUCLEOTIDE SEQUENCE [LARGE SCALE GENOMIC DNA]</scope>
    <source>
        <strain evidence="14 15">DSM 1735</strain>
    </source>
</reference>
<dbReference type="AlphaFoldDB" id="A0A089HWG2"/>
<dbReference type="KEGG" id="pdu:PDUR_24720"/>
<dbReference type="InterPro" id="IPR025857">
    <property type="entry name" value="MacB_PCD"/>
</dbReference>
<evidence type="ECO:0000256" key="11">
    <source>
        <dbReference type="SAM" id="Phobius"/>
    </source>
</evidence>
<evidence type="ECO:0000256" key="1">
    <source>
        <dbReference type="ARBA" id="ARBA00004651"/>
    </source>
</evidence>
<evidence type="ECO:0000256" key="7">
    <source>
        <dbReference type="ARBA" id="ARBA00022989"/>
    </source>
</evidence>
<feature type="transmembrane region" description="Helical" evidence="11">
    <location>
        <begin position="301"/>
        <end position="321"/>
    </location>
</feature>
<dbReference type="OrthoDB" id="9784014at2"/>